<dbReference type="Pfam" id="PF03080">
    <property type="entry name" value="Neprosin"/>
    <property type="match status" value="1"/>
</dbReference>
<dbReference type="Gene3D" id="3.90.1320.10">
    <property type="entry name" value="Outer-capsid protein sigma 3, large lobe"/>
    <property type="match status" value="1"/>
</dbReference>
<protein>
    <recommendedName>
        <fullName evidence="1">Neprosin PEP catalytic domain-containing protein</fullName>
    </recommendedName>
</protein>
<dbReference type="OMA" id="TATEITW"/>
<dbReference type="Proteomes" id="UP000594263">
    <property type="component" value="Unplaced"/>
</dbReference>
<dbReference type="AlphaFoldDB" id="A0A7N0V541"/>
<reference evidence="2" key="1">
    <citation type="submission" date="2021-01" db="UniProtKB">
        <authorList>
            <consortium name="EnsemblPlants"/>
        </authorList>
    </citation>
    <scope>IDENTIFICATION</scope>
</reference>
<dbReference type="Pfam" id="PF14365">
    <property type="entry name" value="Neprosin_AP"/>
    <property type="match status" value="1"/>
</dbReference>
<dbReference type="PANTHER" id="PTHR31589">
    <property type="entry name" value="PROTEIN, PUTATIVE (DUF239)-RELATED-RELATED"/>
    <property type="match status" value="1"/>
</dbReference>
<dbReference type="InterPro" id="IPR025521">
    <property type="entry name" value="Neprosin_propep"/>
</dbReference>
<evidence type="ECO:0000313" key="2">
    <source>
        <dbReference type="EnsemblPlants" id="Kaladp0098s0098.1.v1.1"/>
    </source>
</evidence>
<dbReference type="InterPro" id="IPR053168">
    <property type="entry name" value="Glutamic_endopeptidase"/>
</dbReference>
<dbReference type="PROSITE" id="PS52045">
    <property type="entry name" value="NEPROSIN_PEP_CD"/>
    <property type="match status" value="1"/>
</dbReference>
<keyword evidence="3" id="KW-1185">Reference proteome</keyword>
<proteinExistence type="predicted"/>
<organism evidence="2 3">
    <name type="scientific">Kalanchoe fedtschenkoi</name>
    <name type="common">Lavender scallops</name>
    <name type="synonym">South American air plant</name>
    <dbReference type="NCBI Taxonomy" id="63787"/>
    <lineage>
        <taxon>Eukaryota</taxon>
        <taxon>Viridiplantae</taxon>
        <taxon>Streptophyta</taxon>
        <taxon>Embryophyta</taxon>
        <taxon>Tracheophyta</taxon>
        <taxon>Spermatophyta</taxon>
        <taxon>Magnoliopsida</taxon>
        <taxon>eudicotyledons</taxon>
        <taxon>Gunneridae</taxon>
        <taxon>Pentapetalae</taxon>
        <taxon>Saxifragales</taxon>
        <taxon>Crassulaceae</taxon>
        <taxon>Kalanchoe</taxon>
    </lineage>
</organism>
<feature type="domain" description="Neprosin PEP catalytic" evidence="1">
    <location>
        <begin position="94"/>
        <end position="346"/>
    </location>
</feature>
<dbReference type="InterPro" id="IPR004314">
    <property type="entry name" value="Neprosin"/>
</dbReference>
<dbReference type="EnsemblPlants" id="Kaladp0098s0098.1.v1.1">
    <property type="protein sequence ID" value="Kaladp0098s0098.1.v1.1"/>
    <property type="gene ID" value="Kaladp0098s0098.v1.1"/>
</dbReference>
<name>A0A7N0V541_KALFE</name>
<evidence type="ECO:0000313" key="3">
    <source>
        <dbReference type="Proteomes" id="UP000594263"/>
    </source>
</evidence>
<dbReference type="PANTHER" id="PTHR31589:SF57">
    <property type="entry name" value="OS06G0474500 PROTEIN"/>
    <property type="match status" value="1"/>
</dbReference>
<evidence type="ECO:0000259" key="1">
    <source>
        <dbReference type="PROSITE" id="PS52045"/>
    </source>
</evidence>
<dbReference type="Gramene" id="Kaladp0098s0098.1.v1.1">
    <property type="protein sequence ID" value="Kaladp0098s0098.1.v1.1"/>
    <property type="gene ID" value="Kaladp0098s0098.v1.1"/>
</dbReference>
<sequence length="347" mass="39171">MSIWQSEDDVIDCIDVYQQPAFDHPLLKDHKIEMVHPQMLESNASRTPVFYQKWRKRGECPEGTVPIKRLDEVDKELIMKMKGGGPFNNVSSNSVNGFAHEYSTAKVEDGTYYGTKFSVTLWNPHVEPRELSLGQTWLAAGPYEDLNTIEVGWQVNYAIFSDWQTRFFIFWTSNGYKNGCYNLICPGFVQVSSKVALGDVIAPISKYGSQNYDIQISVYKAKGNWWLELGGETVGYWPAQIFTHLSTSANKVVWGGEIVNSRNNGNHTSTQMGSGHFASEMYSKAAMFYNLLLNTREDSPTFQRPGYVSPFVVSNGNCYSLLRAQYKEIFGDHFFYGGPGYSGSCPT</sequence>
<accession>A0A7N0V541</accession>